<dbReference type="AlphaFoldDB" id="A0A8J2XXI8"/>
<protein>
    <recommendedName>
        <fullName evidence="2">Putative regulatory protein FmdB zinc ribbon domain-containing protein</fullName>
    </recommendedName>
</protein>
<dbReference type="SMART" id="SM00834">
    <property type="entry name" value="CxxC_CXXC_SSSS"/>
    <property type="match status" value="1"/>
</dbReference>
<gene>
    <name evidence="3" type="ORF">GCM10007205_09010</name>
</gene>
<evidence type="ECO:0000259" key="2">
    <source>
        <dbReference type="SMART" id="SM00834"/>
    </source>
</evidence>
<reference evidence="3" key="1">
    <citation type="journal article" date="2014" name="Int. J. Syst. Evol. Microbiol.">
        <title>Complete genome sequence of Corynebacterium casei LMG S-19264T (=DSM 44701T), isolated from a smear-ripened cheese.</title>
        <authorList>
            <consortium name="US DOE Joint Genome Institute (JGI-PGF)"/>
            <person name="Walter F."/>
            <person name="Albersmeier A."/>
            <person name="Kalinowski J."/>
            <person name="Ruckert C."/>
        </authorList>
    </citation>
    <scope>NUCLEOTIDE SEQUENCE</scope>
    <source>
        <strain evidence="3">CCM 7086</strain>
    </source>
</reference>
<dbReference type="EMBL" id="BMCG01000002">
    <property type="protein sequence ID" value="GGC01950.1"/>
    <property type="molecule type" value="Genomic_DNA"/>
</dbReference>
<organism evidence="3 4">
    <name type="scientific">Oxalicibacterium flavum</name>
    <dbReference type="NCBI Taxonomy" id="179467"/>
    <lineage>
        <taxon>Bacteria</taxon>
        <taxon>Pseudomonadati</taxon>
        <taxon>Pseudomonadota</taxon>
        <taxon>Betaproteobacteria</taxon>
        <taxon>Burkholderiales</taxon>
        <taxon>Oxalobacteraceae</taxon>
        <taxon>Oxalicibacterium</taxon>
    </lineage>
</organism>
<evidence type="ECO:0000313" key="4">
    <source>
        <dbReference type="Proteomes" id="UP000620266"/>
    </source>
</evidence>
<dbReference type="Pfam" id="PF09723">
    <property type="entry name" value="Zn_ribbon_8"/>
    <property type="match status" value="1"/>
</dbReference>
<feature type="region of interest" description="Disordered" evidence="1">
    <location>
        <begin position="57"/>
        <end position="76"/>
    </location>
</feature>
<proteinExistence type="predicted"/>
<sequence>MPTYDYACDQCGPFESLRSMAQRDAPAVCPQCGTACERVLIGAPRLAVMSDRQRLAMSTNERASHEPVSSKSYVPKAHPSGCSCCSGGAKAKATAVAPNGNKSFPAKRPWMISH</sequence>
<dbReference type="InterPro" id="IPR013429">
    <property type="entry name" value="Regulatory_FmdB_Zinc_ribbon"/>
</dbReference>
<dbReference type="Proteomes" id="UP000620266">
    <property type="component" value="Unassembled WGS sequence"/>
</dbReference>
<feature type="compositionally biased region" description="Polar residues" evidence="1">
    <location>
        <begin position="57"/>
        <end position="72"/>
    </location>
</feature>
<feature type="domain" description="Putative regulatory protein FmdB zinc ribbon" evidence="2">
    <location>
        <begin position="1"/>
        <end position="41"/>
    </location>
</feature>
<evidence type="ECO:0000256" key="1">
    <source>
        <dbReference type="SAM" id="MobiDB-lite"/>
    </source>
</evidence>
<dbReference type="RefSeq" id="WP_188395009.1">
    <property type="nucleotide sequence ID" value="NZ_BMCG01000002.1"/>
</dbReference>
<dbReference type="NCBIfam" id="TIGR02605">
    <property type="entry name" value="CxxC_CxxC_SSSS"/>
    <property type="match status" value="1"/>
</dbReference>
<evidence type="ECO:0000313" key="3">
    <source>
        <dbReference type="EMBL" id="GGC01950.1"/>
    </source>
</evidence>
<accession>A0A8J2XXI8</accession>
<reference evidence="3" key="2">
    <citation type="submission" date="2020-09" db="EMBL/GenBank/DDBJ databases">
        <authorList>
            <person name="Sun Q."/>
            <person name="Sedlacek I."/>
        </authorList>
    </citation>
    <scope>NUCLEOTIDE SEQUENCE</scope>
    <source>
        <strain evidence="3">CCM 7086</strain>
    </source>
</reference>
<keyword evidence="4" id="KW-1185">Reference proteome</keyword>
<comment type="caution">
    <text evidence="3">The sequence shown here is derived from an EMBL/GenBank/DDBJ whole genome shotgun (WGS) entry which is preliminary data.</text>
</comment>
<name>A0A8J2XXI8_9BURK</name>